<gene>
    <name evidence="2" type="ORF">QRO08_09600</name>
</gene>
<dbReference type="RefSeq" id="WP_011795445.1">
    <property type="nucleotide sequence ID" value="NZ_CP023687.1"/>
</dbReference>
<sequence>MTPSKTKGKNIDHLRETLFRQLDNLVDQDKPVDLDRARLVCDTSRLLIEMSKVEVEYARVVQGAITLPFIEQQEGSEERAHPELPPPPPGTDPALSPEDRTIQALNAGPAPNHPWRNLGSRVHRMEH</sequence>
<reference evidence="2 3" key="1">
    <citation type="submission" date="2023-06" db="EMBL/GenBank/DDBJ databases">
        <authorList>
            <person name="Ham H."/>
            <person name="Park D.S."/>
        </authorList>
    </citation>
    <scope>NUCLEOTIDE SEQUENCE [LARGE SCALE GENOMIC DNA]</scope>
    <source>
        <strain evidence="2 3">KACC 17005</strain>
    </source>
</reference>
<keyword evidence="3" id="KW-1185">Reference proteome</keyword>
<evidence type="ECO:0000256" key="1">
    <source>
        <dbReference type="SAM" id="MobiDB-lite"/>
    </source>
</evidence>
<dbReference type="Proteomes" id="UP001242732">
    <property type="component" value="Chromosome"/>
</dbReference>
<feature type="region of interest" description="Disordered" evidence="1">
    <location>
        <begin position="71"/>
        <end position="127"/>
    </location>
</feature>
<evidence type="ECO:0000313" key="3">
    <source>
        <dbReference type="Proteomes" id="UP001242732"/>
    </source>
</evidence>
<evidence type="ECO:0000313" key="2">
    <source>
        <dbReference type="EMBL" id="WIY50792.1"/>
    </source>
</evidence>
<dbReference type="EMBL" id="CP127363">
    <property type="protein sequence ID" value="WIY50792.1"/>
    <property type="molecule type" value="Genomic_DNA"/>
</dbReference>
<proteinExistence type="predicted"/>
<name>A0ABY9AVG1_PARCI</name>
<protein>
    <submittedName>
        <fullName evidence="2">Uncharacterized protein</fullName>
    </submittedName>
</protein>
<organism evidence="2 3">
    <name type="scientific">Paracidovorax citrulli</name>
    <name type="common">Acidovorax citrulli</name>
    <dbReference type="NCBI Taxonomy" id="80869"/>
    <lineage>
        <taxon>Bacteria</taxon>
        <taxon>Pseudomonadati</taxon>
        <taxon>Pseudomonadota</taxon>
        <taxon>Betaproteobacteria</taxon>
        <taxon>Burkholderiales</taxon>
        <taxon>Comamonadaceae</taxon>
        <taxon>Paracidovorax</taxon>
    </lineage>
</organism>
<accession>A0ABY9AVG1</accession>